<keyword evidence="5" id="KW-0112">Calmodulin-binding</keyword>
<keyword evidence="6" id="KW-0726">Sexual differentiation</keyword>
<comment type="function">
    <text evidence="12">Transcriptional regulator that controls a genetic switch in male development. It is necessary and sufficient for initiating male sex determination by directing the development of supporting cell precursors (pre-Sertoli cells) as Sertoli rather than granulosa cells. Involved in different aspects of gene regulation including promoter activation or repression. Binds to the DNA consensus sequence 5'-[AT]AACAA[AT]-3'. SRY HMG box recognizes DNA by partial intercalation in the minor groove and promotes DNA bending. Also involved in pre-mRNA splicing. In male adult brain involved in the maintenance of motor functions of dopaminergic neurons.</text>
</comment>
<dbReference type="Gene3D" id="1.10.30.10">
    <property type="entry name" value="High mobility group box domain"/>
    <property type="match status" value="1"/>
</dbReference>
<evidence type="ECO:0000256" key="10">
    <source>
        <dbReference type="ARBA" id="ARBA00023242"/>
    </source>
</evidence>
<dbReference type="GO" id="GO:0007548">
    <property type="term" value="P:sex differentiation"/>
    <property type="evidence" value="ECO:0007669"/>
    <property type="project" value="UniProtKB-KW"/>
</dbReference>
<organism evidence="16">
    <name type="scientific">Hydractinia echinata</name>
    <name type="common">Snail fur</name>
    <name type="synonym">Hermit crab hydroid</name>
    <dbReference type="NCBI Taxonomy" id="3283270"/>
    <lineage>
        <taxon>Eukaryota</taxon>
        <taxon>Metazoa</taxon>
        <taxon>Cnidaria</taxon>
        <taxon>Anthozoa</taxon>
        <taxon>Octocorallia</taxon>
        <taxon>Malacalcyonacea</taxon>
        <taxon>Cladiellidae</taxon>
        <taxon>Klyxum</taxon>
    </lineage>
</organism>
<evidence type="ECO:0000256" key="3">
    <source>
        <dbReference type="ARBA" id="ARBA00019052"/>
    </source>
</evidence>
<evidence type="ECO:0000256" key="4">
    <source>
        <dbReference type="ARBA" id="ARBA00022782"/>
    </source>
</evidence>
<dbReference type="Pfam" id="PF00505">
    <property type="entry name" value="HMG_box"/>
    <property type="match status" value="1"/>
</dbReference>
<feature type="compositionally biased region" description="Basic and acidic residues" evidence="14">
    <location>
        <begin position="46"/>
        <end position="62"/>
    </location>
</feature>
<feature type="compositionally biased region" description="Low complexity" evidence="14">
    <location>
        <begin position="13"/>
        <end position="27"/>
    </location>
</feature>
<keyword evidence="4" id="KW-0221">Differentiation</keyword>
<feature type="domain" description="HMG box" evidence="15">
    <location>
        <begin position="63"/>
        <end position="131"/>
    </location>
</feature>
<evidence type="ECO:0000256" key="5">
    <source>
        <dbReference type="ARBA" id="ARBA00022860"/>
    </source>
</evidence>
<evidence type="ECO:0000256" key="13">
    <source>
        <dbReference type="PROSITE-ProRule" id="PRU00267"/>
    </source>
</evidence>
<accession>A0A1P8KZZ9</accession>
<reference evidence="16" key="1">
    <citation type="submission" date="2016-11" db="EMBL/GenBank/DDBJ databases">
        <title>An evolutionarily conserved SoxB-Hdac2 crosstalk regulates neurogenesis in a cnidarian.</title>
        <authorList>
            <person name="Flici H."/>
            <person name="Schnitzler C.E."/>
            <person name="Millane R.C."/>
            <person name="Govinden G."/>
            <person name="Houlihan A."/>
            <person name="Baxevanis A.D."/>
            <person name="Frank U."/>
        </authorList>
    </citation>
    <scope>NUCLEOTIDE SEQUENCE</scope>
</reference>
<evidence type="ECO:0000256" key="1">
    <source>
        <dbReference type="ARBA" id="ARBA00004324"/>
    </source>
</evidence>
<dbReference type="FunFam" id="1.10.30.10:FF:000002">
    <property type="entry name" value="transcription factor Sox-2"/>
    <property type="match status" value="1"/>
</dbReference>
<dbReference type="GO" id="GO:0005516">
    <property type="term" value="F:calmodulin binding"/>
    <property type="evidence" value="ECO:0007669"/>
    <property type="project" value="UniProtKB-KW"/>
</dbReference>
<name>A0A1P8KZZ9_HYDEC</name>
<dbReference type="CDD" id="cd22028">
    <property type="entry name" value="HMG-box_SoxA_SoxB_SoxG"/>
    <property type="match status" value="1"/>
</dbReference>
<dbReference type="InterPro" id="IPR036910">
    <property type="entry name" value="HMG_box_dom_sf"/>
</dbReference>
<evidence type="ECO:0000313" key="16">
    <source>
        <dbReference type="EMBL" id="APW77289.1"/>
    </source>
</evidence>
<dbReference type="PROSITE" id="PS50118">
    <property type="entry name" value="HMG_BOX_2"/>
    <property type="match status" value="1"/>
</dbReference>
<evidence type="ECO:0000256" key="6">
    <source>
        <dbReference type="ARBA" id="ARBA00022928"/>
    </source>
</evidence>
<keyword evidence="7 13" id="KW-0238">DNA-binding</keyword>
<keyword evidence="9" id="KW-0804">Transcription</keyword>
<evidence type="ECO:0000256" key="7">
    <source>
        <dbReference type="ARBA" id="ARBA00023125"/>
    </source>
</evidence>
<dbReference type="AlphaFoldDB" id="A0A1P8KZZ9"/>
<feature type="compositionally biased region" description="Polar residues" evidence="14">
    <location>
        <begin position="1"/>
        <end position="12"/>
    </location>
</feature>
<dbReference type="EMBL" id="KY273088">
    <property type="protein sequence ID" value="APW77289.1"/>
    <property type="molecule type" value="mRNA"/>
</dbReference>
<evidence type="ECO:0000259" key="15">
    <source>
        <dbReference type="PROSITE" id="PS50118"/>
    </source>
</evidence>
<comment type="subcellular location">
    <subcellularLocation>
        <location evidence="1">Nucleus speckle</location>
    </subcellularLocation>
</comment>
<evidence type="ECO:0000256" key="2">
    <source>
        <dbReference type="ARBA" id="ARBA00005998"/>
    </source>
</evidence>
<evidence type="ECO:0000256" key="9">
    <source>
        <dbReference type="ARBA" id="ARBA00023163"/>
    </source>
</evidence>
<dbReference type="SUPFAM" id="SSF47095">
    <property type="entry name" value="HMG-box"/>
    <property type="match status" value="1"/>
</dbReference>
<dbReference type="InterPro" id="IPR050140">
    <property type="entry name" value="SRY-related_HMG-box_TF-like"/>
</dbReference>
<sequence>MSQQEQANNEQHIINAQNITANTNVNNGQVQSNGPFDATVASVDNVEAKTDESQKKTDEPQKIKRPMNPFMIFGCEKRRKLAQVHPRMHNSEISKILGAEWKRMSEYEKAPYVQEAKRLKEQHSIEYPNYKFKANRRKPRQQVKKERPTFPYAADLNAIPTAMKFPYPSPFFQDSMYGSMYPAMAGSSHPAYSLYSGGDYSSALARQAMVTGSVVRGAQPPSTTGSASAEYYPLNKASNAPINDYYSGVVSNKSSDYYSAMHSAAAAGTRTERTAPGGEVVNLAERYPAADNRTFENRYSTSFNGSQGSTIATYSTMQATSHLSTETPAAYSYSSLYDQRH</sequence>
<dbReference type="PANTHER" id="PTHR10270:SF161">
    <property type="entry name" value="SEX-DETERMINING REGION Y PROTEIN"/>
    <property type="match status" value="1"/>
</dbReference>
<protein>
    <recommendedName>
        <fullName evidence="3">Sex-determining region Y protein</fullName>
    </recommendedName>
    <alternativeName>
        <fullName evidence="11">Testis-determining factor</fullName>
    </alternativeName>
</protein>
<dbReference type="GO" id="GO:0000978">
    <property type="term" value="F:RNA polymerase II cis-regulatory region sequence-specific DNA binding"/>
    <property type="evidence" value="ECO:0007669"/>
    <property type="project" value="TreeGrafter"/>
</dbReference>
<feature type="region of interest" description="Disordered" evidence="14">
    <location>
        <begin position="1"/>
        <end position="62"/>
    </location>
</feature>
<dbReference type="PANTHER" id="PTHR10270">
    <property type="entry name" value="SOX TRANSCRIPTION FACTOR"/>
    <property type="match status" value="1"/>
</dbReference>
<evidence type="ECO:0000256" key="14">
    <source>
        <dbReference type="SAM" id="MobiDB-lite"/>
    </source>
</evidence>
<keyword evidence="8" id="KW-0010">Activator</keyword>
<keyword evidence="10 13" id="KW-0539">Nucleus</keyword>
<proteinExistence type="evidence at transcript level"/>
<evidence type="ECO:0000256" key="12">
    <source>
        <dbReference type="ARBA" id="ARBA00045821"/>
    </source>
</evidence>
<feature type="DNA-binding region" description="HMG box" evidence="13">
    <location>
        <begin position="63"/>
        <end position="131"/>
    </location>
</feature>
<evidence type="ECO:0000256" key="11">
    <source>
        <dbReference type="ARBA" id="ARBA00032498"/>
    </source>
</evidence>
<dbReference type="SMART" id="SM00398">
    <property type="entry name" value="HMG"/>
    <property type="match status" value="1"/>
</dbReference>
<comment type="similarity">
    <text evidence="2">Belongs to the SRY family.</text>
</comment>
<dbReference type="GO" id="GO:0030154">
    <property type="term" value="P:cell differentiation"/>
    <property type="evidence" value="ECO:0007669"/>
    <property type="project" value="UniProtKB-KW"/>
</dbReference>
<dbReference type="InterPro" id="IPR009071">
    <property type="entry name" value="HMG_box_dom"/>
</dbReference>
<gene>
    <name evidence="16" type="primary">Sox24</name>
</gene>
<dbReference type="GO" id="GO:0016607">
    <property type="term" value="C:nuclear speck"/>
    <property type="evidence" value="ECO:0007669"/>
    <property type="project" value="UniProtKB-SubCell"/>
</dbReference>
<evidence type="ECO:0000256" key="8">
    <source>
        <dbReference type="ARBA" id="ARBA00023159"/>
    </source>
</evidence>
<dbReference type="GO" id="GO:0001228">
    <property type="term" value="F:DNA-binding transcription activator activity, RNA polymerase II-specific"/>
    <property type="evidence" value="ECO:0007669"/>
    <property type="project" value="TreeGrafter"/>
</dbReference>